<comment type="caution">
    <text evidence="1">The sequence shown here is derived from an EMBL/GenBank/DDBJ whole genome shotgun (WGS) entry which is preliminary data.</text>
</comment>
<gene>
    <name evidence="1" type="ORF">IAB75_10890</name>
</gene>
<reference evidence="1" key="2">
    <citation type="journal article" date="2021" name="PeerJ">
        <title>Extensive microbial diversity within the chicken gut microbiome revealed by metagenomics and culture.</title>
        <authorList>
            <person name="Gilroy R."/>
            <person name="Ravi A."/>
            <person name="Getino M."/>
            <person name="Pursley I."/>
            <person name="Horton D.L."/>
            <person name="Alikhan N.F."/>
            <person name="Baker D."/>
            <person name="Gharbi K."/>
            <person name="Hall N."/>
            <person name="Watson M."/>
            <person name="Adriaenssens E.M."/>
            <person name="Foster-Nyarko E."/>
            <person name="Jarju S."/>
            <person name="Secka A."/>
            <person name="Antonio M."/>
            <person name="Oren A."/>
            <person name="Chaudhuri R.R."/>
            <person name="La Ragione R."/>
            <person name="Hildebrand F."/>
            <person name="Pallen M.J."/>
        </authorList>
    </citation>
    <scope>NUCLEOTIDE SEQUENCE</scope>
    <source>
        <strain evidence="1">G3-8215</strain>
    </source>
</reference>
<proteinExistence type="predicted"/>
<dbReference type="SUPFAM" id="SSF51206">
    <property type="entry name" value="cAMP-binding domain-like"/>
    <property type="match status" value="1"/>
</dbReference>
<evidence type="ECO:0000313" key="1">
    <source>
        <dbReference type="EMBL" id="MBO8484597.1"/>
    </source>
</evidence>
<dbReference type="Proteomes" id="UP000725002">
    <property type="component" value="Unassembled WGS sequence"/>
</dbReference>
<name>A0A940III8_9BACT</name>
<dbReference type="InterPro" id="IPR018490">
    <property type="entry name" value="cNMP-bd_dom_sf"/>
</dbReference>
<accession>A0A940III8</accession>
<evidence type="ECO:0000313" key="2">
    <source>
        <dbReference type="Proteomes" id="UP000725002"/>
    </source>
</evidence>
<dbReference type="AlphaFoldDB" id="A0A940III8"/>
<dbReference type="Gene3D" id="2.60.120.10">
    <property type="entry name" value="Jelly Rolls"/>
    <property type="match status" value="1"/>
</dbReference>
<organism evidence="1 2">
    <name type="scientific">Candidatus Cryptobacteroides avicola</name>
    <dbReference type="NCBI Taxonomy" id="2840757"/>
    <lineage>
        <taxon>Bacteria</taxon>
        <taxon>Pseudomonadati</taxon>
        <taxon>Bacteroidota</taxon>
        <taxon>Bacteroidia</taxon>
        <taxon>Bacteroidales</taxon>
        <taxon>Candidatus Cryptobacteroides</taxon>
    </lineage>
</organism>
<dbReference type="InterPro" id="IPR014710">
    <property type="entry name" value="RmlC-like_jellyroll"/>
</dbReference>
<reference evidence="1" key="1">
    <citation type="submission" date="2020-10" db="EMBL/GenBank/DDBJ databases">
        <authorList>
            <person name="Gilroy R."/>
        </authorList>
    </citation>
    <scope>NUCLEOTIDE SEQUENCE</scope>
    <source>
        <strain evidence="1">G3-8215</strain>
    </source>
</reference>
<sequence length="189" mass="22132">MNNIIRKIKDLYPVSDSALKALTDGFEQVCFPAKTQIIRAGVFDRNVYFIESGITRSYIQHDGKDITTWFSLEGDAVCGSWDLYRHKAGFEYVETLENTIAYAVSIEWLDELYRSYMDIANWMRVLQQENFLRLQDNHICRLTLSAKDRYTLFRKEYPELLQRVNLGYIASFLGVTQQSLSRIRADKLF</sequence>
<protein>
    <submittedName>
        <fullName evidence="1">Crp/Fnr family transcriptional regulator</fullName>
    </submittedName>
</protein>
<dbReference type="EMBL" id="JADILV010000079">
    <property type="protein sequence ID" value="MBO8484597.1"/>
    <property type="molecule type" value="Genomic_DNA"/>
</dbReference>